<accession>A0AAU9NUN2</accession>
<evidence type="ECO:0000256" key="1">
    <source>
        <dbReference type="SAM" id="MobiDB-lite"/>
    </source>
</evidence>
<dbReference type="AlphaFoldDB" id="A0AAU9NUN2"/>
<feature type="signal peptide" evidence="2">
    <location>
        <begin position="1"/>
        <end position="31"/>
    </location>
</feature>
<dbReference type="EMBL" id="CAKMRJ010005412">
    <property type="protein sequence ID" value="CAH1441671.1"/>
    <property type="molecule type" value="Genomic_DNA"/>
</dbReference>
<evidence type="ECO:0000256" key="2">
    <source>
        <dbReference type="SAM" id="SignalP"/>
    </source>
</evidence>
<gene>
    <name evidence="3" type="ORF">LVIROSA_LOCUS27712</name>
</gene>
<proteinExistence type="predicted"/>
<protein>
    <submittedName>
        <fullName evidence="3">Uncharacterized protein</fullName>
    </submittedName>
</protein>
<dbReference type="Proteomes" id="UP001157418">
    <property type="component" value="Unassembled WGS sequence"/>
</dbReference>
<organism evidence="3 4">
    <name type="scientific">Lactuca virosa</name>
    <dbReference type="NCBI Taxonomy" id="75947"/>
    <lineage>
        <taxon>Eukaryota</taxon>
        <taxon>Viridiplantae</taxon>
        <taxon>Streptophyta</taxon>
        <taxon>Embryophyta</taxon>
        <taxon>Tracheophyta</taxon>
        <taxon>Spermatophyta</taxon>
        <taxon>Magnoliopsida</taxon>
        <taxon>eudicotyledons</taxon>
        <taxon>Gunneridae</taxon>
        <taxon>Pentapetalae</taxon>
        <taxon>asterids</taxon>
        <taxon>campanulids</taxon>
        <taxon>Asterales</taxon>
        <taxon>Asteraceae</taxon>
        <taxon>Cichorioideae</taxon>
        <taxon>Cichorieae</taxon>
        <taxon>Lactucinae</taxon>
        <taxon>Lactuca</taxon>
    </lineage>
</organism>
<comment type="caution">
    <text evidence="3">The sequence shown here is derived from an EMBL/GenBank/DDBJ whole genome shotgun (WGS) entry which is preliminary data.</text>
</comment>
<evidence type="ECO:0000313" key="3">
    <source>
        <dbReference type="EMBL" id="CAH1441671.1"/>
    </source>
</evidence>
<keyword evidence="2" id="KW-0732">Signal</keyword>
<reference evidence="3 4" key="1">
    <citation type="submission" date="2022-01" db="EMBL/GenBank/DDBJ databases">
        <authorList>
            <person name="Xiong W."/>
            <person name="Schranz E."/>
        </authorList>
    </citation>
    <scope>NUCLEOTIDE SEQUENCE [LARGE SCALE GENOMIC DNA]</scope>
</reference>
<feature type="chain" id="PRO_5043964576" evidence="2">
    <location>
        <begin position="32"/>
        <end position="101"/>
    </location>
</feature>
<feature type="region of interest" description="Disordered" evidence="1">
    <location>
        <begin position="55"/>
        <end position="81"/>
    </location>
</feature>
<keyword evidence="4" id="KW-1185">Reference proteome</keyword>
<name>A0AAU9NUN2_9ASTR</name>
<sequence>MIIHPWKQLKIFPSAMVLATVLCLCTHPSTTSKVSTASLIHIFNLFLSIEETTKKSKKKKMKTAEVDEEAEPIKEDNPNAVSNFRISEPLRNALKAKGIEA</sequence>
<evidence type="ECO:0000313" key="4">
    <source>
        <dbReference type="Proteomes" id="UP001157418"/>
    </source>
</evidence>